<evidence type="ECO:0008006" key="4">
    <source>
        <dbReference type="Google" id="ProtNLM"/>
    </source>
</evidence>
<evidence type="ECO:0000313" key="3">
    <source>
        <dbReference type="EMBL" id="QHT04328.1"/>
    </source>
</evidence>
<evidence type="ECO:0000256" key="2">
    <source>
        <dbReference type="SAM" id="Phobius"/>
    </source>
</evidence>
<accession>A0A6C0CIA5</accession>
<reference evidence="3" key="1">
    <citation type="journal article" date="2020" name="Nature">
        <title>Giant virus diversity and host interactions through global metagenomics.</title>
        <authorList>
            <person name="Schulz F."/>
            <person name="Roux S."/>
            <person name="Paez-Espino D."/>
            <person name="Jungbluth S."/>
            <person name="Walsh D.A."/>
            <person name="Denef V.J."/>
            <person name="McMahon K.D."/>
            <person name="Konstantinidis K.T."/>
            <person name="Eloe-Fadrosh E.A."/>
            <person name="Kyrpides N.C."/>
            <person name="Woyke T."/>
        </authorList>
    </citation>
    <scope>NUCLEOTIDE SEQUENCE</scope>
    <source>
        <strain evidence="3">GVMAG-M-3300021185-45</strain>
    </source>
</reference>
<sequence>MSNTIEGVVKINPSAMNLSGEIPLIYQPIQGRSESVAEIEDLVPTKLNDINSIIQRLVPPGTTITLVKEIGKGANNRIKIWKIGNDFIVSRIAIDPTFQLTNRNSNEIRVLGSNRNAQINELERAIQSKKNWYTASEKGLAPHMYDYGYIADKDGLFYNFIISNNMDSDLQSYYRSGPGKESIATGSLQPADYEIAKQLVELLYSTTDEIGLICFDIKPANCLINYSDGNIVVKLIDWDGDWCQDYSHVTFKRELKKYISVLSVMVMAAHFYVFLDWNIFYTYFENPDEYGNIIRDDKVILKNLFCDNIKDKNGRKSKFDFFQKHYFKMLDINKNHLPCPEAFELTFERVHYLNREEKRKAKASKGGRKNIKSKTKKRKTKKRKTKKRKTKKRKSKK</sequence>
<proteinExistence type="predicted"/>
<keyword evidence="2" id="KW-0812">Transmembrane</keyword>
<dbReference type="InterPro" id="IPR011009">
    <property type="entry name" value="Kinase-like_dom_sf"/>
</dbReference>
<dbReference type="AlphaFoldDB" id="A0A6C0CIA5"/>
<name>A0A6C0CIA5_9ZZZZ</name>
<feature type="compositionally biased region" description="Basic residues" evidence="1">
    <location>
        <begin position="360"/>
        <end position="397"/>
    </location>
</feature>
<evidence type="ECO:0000256" key="1">
    <source>
        <dbReference type="SAM" id="MobiDB-lite"/>
    </source>
</evidence>
<organism evidence="3">
    <name type="scientific">viral metagenome</name>
    <dbReference type="NCBI Taxonomy" id="1070528"/>
    <lineage>
        <taxon>unclassified sequences</taxon>
        <taxon>metagenomes</taxon>
        <taxon>organismal metagenomes</taxon>
    </lineage>
</organism>
<keyword evidence="2" id="KW-0472">Membrane</keyword>
<feature type="region of interest" description="Disordered" evidence="1">
    <location>
        <begin position="358"/>
        <end position="397"/>
    </location>
</feature>
<dbReference type="EMBL" id="MN739426">
    <property type="protein sequence ID" value="QHT04328.1"/>
    <property type="molecule type" value="Genomic_DNA"/>
</dbReference>
<dbReference type="Gene3D" id="1.10.510.10">
    <property type="entry name" value="Transferase(Phosphotransferase) domain 1"/>
    <property type="match status" value="1"/>
</dbReference>
<feature type="transmembrane region" description="Helical" evidence="2">
    <location>
        <begin position="258"/>
        <end position="275"/>
    </location>
</feature>
<keyword evidence="2" id="KW-1133">Transmembrane helix</keyword>
<protein>
    <recommendedName>
        <fullName evidence="4">Protein kinase domain-containing protein</fullName>
    </recommendedName>
</protein>
<dbReference type="SUPFAM" id="SSF56112">
    <property type="entry name" value="Protein kinase-like (PK-like)"/>
    <property type="match status" value="1"/>
</dbReference>